<evidence type="ECO:0000313" key="2">
    <source>
        <dbReference type="Proteomes" id="UP000697995"/>
    </source>
</evidence>
<name>A0ABS1CZX9_9PROT</name>
<protein>
    <submittedName>
        <fullName evidence="1">Uncharacterized protein</fullName>
    </submittedName>
</protein>
<dbReference type="Proteomes" id="UP000697995">
    <property type="component" value="Unassembled WGS sequence"/>
</dbReference>
<gene>
    <name evidence="1" type="ORF">CKO45_17850</name>
</gene>
<proteinExistence type="predicted"/>
<comment type="caution">
    <text evidence="1">The sequence shown here is derived from an EMBL/GenBank/DDBJ whole genome shotgun (WGS) entry which is preliminary data.</text>
</comment>
<accession>A0ABS1CZX9</accession>
<reference evidence="1 2" key="1">
    <citation type="journal article" date="2020" name="Microorganisms">
        <title>Osmotic Adaptation and Compatible Solute Biosynthesis of Phototrophic Bacteria as Revealed from Genome Analyses.</title>
        <authorList>
            <person name="Imhoff J.F."/>
            <person name="Rahn T."/>
            <person name="Kunzel S."/>
            <person name="Keller A."/>
            <person name="Neulinger S.C."/>
        </authorList>
    </citation>
    <scope>NUCLEOTIDE SEQUENCE [LARGE SCALE GENOMIC DNA]</scope>
    <source>
        <strain evidence="1 2">DSM 15382</strain>
    </source>
</reference>
<keyword evidence="2" id="KW-1185">Reference proteome</keyword>
<dbReference type="EMBL" id="NRSG01000146">
    <property type="protein sequence ID" value="MBK1660098.1"/>
    <property type="molecule type" value="Genomic_DNA"/>
</dbReference>
<sequence length="100" mass="10676">MVSDAAMTPPWRDRSAVEMKPVAGWRRQTGHWVARTRDQAGASLTLECDLTPVMLAAARVVPRTHGLARGVLGGVVLSGLFFTRKVSRLFGIAPGMGCSG</sequence>
<organism evidence="1 2">
    <name type="scientific">Paracraurococcus ruber</name>
    <dbReference type="NCBI Taxonomy" id="77675"/>
    <lineage>
        <taxon>Bacteria</taxon>
        <taxon>Pseudomonadati</taxon>
        <taxon>Pseudomonadota</taxon>
        <taxon>Alphaproteobacteria</taxon>
        <taxon>Acetobacterales</taxon>
        <taxon>Roseomonadaceae</taxon>
        <taxon>Paracraurococcus</taxon>
    </lineage>
</organism>
<evidence type="ECO:0000313" key="1">
    <source>
        <dbReference type="EMBL" id="MBK1660098.1"/>
    </source>
</evidence>